<accession>A0ABV6REA8</accession>
<organism evidence="8 9">
    <name type="scientific">Brachybacterium hainanense</name>
    <dbReference type="NCBI Taxonomy" id="1541174"/>
    <lineage>
        <taxon>Bacteria</taxon>
        <taxon>Bacillati</taxon>
        <taxon>Actinomycetota</taxon>
        <taxon>Actinomycetes</taxon>
        <taxon>Micrococcales</taxon>
        <taxon>Dermabacteraceae</taxon>
        <taxon>Brachybacterium</taxon>
    </lineage>
</organism>
<comment type="caution">
    <text evidence="8">The sequence shown here is derived from an EMBL/GenBank/DDBJ whole genome shotgun (WGS) entry which is preliminary data.</text>
</comment>
<dbReference type="InterPro" id="IPR001789">
    <property type="entry name" value="Sig_transdc_resp-reg_receiver"/>
</dbReference>
<evidence type="ECO:0000256" key="2">
    <source>
        <dbReference type="ARBA" id="ARBA00023015"/>
    </source>
</evidence>
<evidence type="ECO:0000256" key="1">
    <source>
        <dbReference type="ARBA" id="ARBA00022553"/>
    </source>
</evidence>
<evidence type="ECO:0000313" key="9">
    <source>
        <dbReference type="Proteomes" id="UP001589793"/>
    </source>
</evidence>
<feature type="modified residue" description="4-aspartylphosphate" evidence="5">
    <location>
        <position position="54"/>
    </location>
</feature>
<name>A0ABV6REA8_9MICO</name>
<dbReference type="Proteomes" id="UP001589793">
    <property type="component" value="Unassembled WGS sequence"/>
</dbReference>
<keyword evidence="3" id="KW-0238">DNA-binding</keyword>
<dbReference type="PROSITE" id="PS50043">
    <property type="entry name" value="HTH_LUXR_2"/>
    <property type="match status" value="1"/>
</dbReference>
<dbReference type="InterPro" id="IPR000792">
    <property type="entry name" value="Tscrpt_reg_LuxR_C"/>
</dbReference>
<dbReference type="PANTHER" id="PTHR43214">
    <property type="entry name" value="TWO-COMPONENT RESPONSE REGULATOR"/>
    <property type="match status" value="1"/>
</dbReference>
<feature type="domain" description="HTH luxR-type" evidence="6">
    <location>
        <begin position="138"/>
        <end position="203"/>
    </location>
</feature>
<feature type="domain" description="Response regulatory" evidence="7">
    <location>
        <begin position="3"/>
        <end position="118"/>
    </location>
</feature>
<dbReference type="RefSeq" id="WP_376982239.1">
    <property type="nucleotide sequence ID" value="NZ_JBHLSV010000022.1"/>
</dbReference>
<reference evidence="8 9" key="1">
    <citation type="submission" date="2024-09" db="EMBL/GenBank/DDBJ databases">
        <authorList>
            <person name="Sun Q."/>
            <person name="Mori K."/>
        </authorList>
    </citation>
    <scope>NUCLEOTIDE SEQUENCE [LARGE SCALE GENOMIC DNA]</scope>
    <source>
        <strain evidence="8 9">CICC 10874</strain>
    </source>
</reference>
<dbReference type="Pfam" id="PF00072">
    <property type="entry name" value="Response_reg"/>
    <property type="match status" value="1"/>
</dbReference>
<keyword evidence="2" id="KW-0805">Transcription regulation</keyword>
<protein>
    <submittedName>
        <fullName evidence="8">Response regulator</fullName>
    </submittedName>
</protein>
<dbReference type="InterPro" id="IPR016032">
    <property type="entry name" value="Sig_transdc_resp-reg_C-effctor"/>
</dbReference>
<dbReference type="CDD" id="cd17535">
    <property type="entry name" value="REC_NarL-like"/>
    <property type="match status" value="1"/>
</dbReference>
<dbReference type="InterPro" id="IPR058245">
    <property type="entry name" value="NreC/VraR/RcsB-like_REC"/>
</dbReference>
<keyword evidence="9" id="KW-1185">Reference proteome</keyword>
<dbReference type="EMBL" id="JBHLSV010000022">
    <property type="protein sequence ID" value="MFC0675314.1"/>
    <property type="molecule type" value="Genomic_DNA"/>
</dbReference>
<evidence type="ECO:0000259" key="6">
    <source>
        <dbReference type="PROSITE" id="PS50043"/>
    </source>
</evidence>
<dbReference type="SMART" id="SM00448">
    <property type="entry name" value="REC"/>
    <property type="match status" value="1"/>
</dbReference>
<dbReference type="SUPFAM" id="SSF52172">
    <property type="entry name" value="CheY-like"/>
    <property type="match status" value="1"/>
</dbReference>
<keyword evidence="4" id="KW-0804">Transcription</keyword>
<proteinExistence type="predicted"/>
<evidence type="ECO:0000259" key="7">
    <source>
        <dbReference type="PROSITE" id="PS50110"/>
    </source>
</evidence>
<dbReference type="Pfam" id="PF00196">
    <property type="entry name" value="GerE"/>
    <property type="match status" value="1"/>
</dbReference>
<dbReference type="InterPro" id="IPR039420">
    <property type="entry name" value="WalR-like"/>
</dbReference>
<dbReference type="PROSITE" id="PS00622">
    <property type="entry name" value="HTH_LUXR_1"/>
    <property type="match status" value="1"/>
</dbReference>
<evidence type="ECO:0000256" key="3">
    <source>
        <dbReference type="ARBA" id="ARBA00023125"/>
    </source>
</evidence>
<dbReference type="CDD" id="cd06170">
    <property type="entry name" value="LuxR_C_like"/>
    <property type="match status" value="1"/>
</dbReference>
<dbReference type="PRINTS" id="PR00038">
    <property type="entry name" value="HTHLUXR"/>
</dbReference>
<dbReference type="Gene3D" id="3.40.50.2300">
    <property type="match status" value="1"/>
</dbReference>
<evidence type="ECO:0000313" key="8">
    <source>
        <dbReference type="EMBL" id="MFC0675314.1"/>
    </source>
</evidence>
<dbReference type="PANTHER" id="PTHR43214:SF24">
    <property type="entry name" value="TRANSCRIPTIONAL REGULATORY PROTEIN NARL-RELATED"/>
    <property type="match status" value="1"/>
</dbReference>
<sequence length="205" mass="21807">MIALMIADDHPLMRQGIAQVLRAEPGIRVLAEVASGIEVLEHPQLAQVDVLLLDLSMPRLDGIGVLRVLADRSRAPRVLLLTAHSDERIAEAIEAGASGCIMKDAPPEELAEAVRVTARGGSVLSPAAADALVRAARTAALPTVLTQRERAVLRLVAQGQANSEIGRRLGISATTVKTHLQNAFAKLGARDRAHAVTIARDRELL</sequence>
<dbReference type="SMART" id="SM00421">
    <property type="entry name" value="HTH_LUXR"/>
    <property type="match status" value="1"/>
</dbReference>
<gene>
    <name evidence="8" type="ORF">ACFFF6_15220</name>
</gene>
<evidence type="ECO:0000256" key="5">
    <source>
        <dbReference type="PROSITE-ProRule" id="PRU00169"/>
    </source>
</evidence>
<evidence type="ECO:0000256" key="4">
    <source>
        <dbReference type="ARBA" id="ARBA00023163"/>
    </source>
</evidence>
<dbReference type="InterPro" id="IPR011006">
    <property type="entry name" value="CheY-like_superfamily"/>
</dbReference>
<dbReference type="SUPFAM" id="SSF46894">
    <property type="entry name" value="C-terminal effector domain of the bipartite response regulators"/>
    <property type="match status" value="1"/>
</dbReference>
<dbReference type="PROSITE" id="PS50110">
    <property type="entry name" value="RESPONSE_REGULATORY"/>
    <property type="match status" value="1"/>
</dbReference>
<keyword evidence="1 5" id="KW-0597">Phosphoprotein</keyword>